<dbReference type="AlphaFoldDB" id="A0A1A9I0Z4"/>
<organism evidence="1 2">
    <name type="scientific">Niabella ginsenosidivorans</name>
    <dbReference type="NCBI Taxonomy" id="1176587"/>
    <lineage>
        <taxon>Bacteria</taxon>
        <taxon>Pseudomonadati</taxon>
        <taxon>Bacteroidota</taxon>
        <taxon>Chitinophagia</taxon>
        <taxon>Chitinophagales</taxon>
        <taxon>Chitinophagaceae</taxon>
        <taxon>Niabella</taxon>
    </lineage>
</organism>
<dbReference type="STRING" id="1176587.A8C56_06890"/>
<evidence type="ECO:0000313" key="2">
    <source>
        <dbReference type="Proteomes" id="UP000077667"/>
    </source>
</evidence>
<sequence>MKLSEKNACLELPFVVNMTVMKTKNRGSGGIRTLFAMMRVRTHPPEPTDQDIQDSYCCMPCLGNKNK</sequence>
<reference evidence="1 2" key="1">
    <citation type="submission" date="2016-05" db="EMBL/GenBank/DDBJ databases">
        <title>Niabella ginsenosidivorans BS26 whole genome sequencing.</title>
        <authorList>
            <person name="Im W.T."/>
            <person name="Siddiqi M.Z."/>
        </authorList>
    </citation>
    <scope>NUCLEOTIDE SEQUENCE [LARGE SCALE GENOMIC DNA]</scope>
    <source>
        <strain evidence="1 2">BS26</strain>
    </source>
</reference>
<accession>A0A1A9I0Z4</accession>
<keyword evidence="2" id="KW-1185">Reference proteome</keyword>
<evidence type="ECO:0000313" key="1">
    <source>
        <dbReference type="EMBL" id="ANH80739.1"/>
    </source>
</evidence>
<dbReference type="Proteomes" id="UP000077667">
    <property type="component" value="Chromosome"/>
</dbReference>
<protein>
    <submittedName>
        <fullName evidence="1">Uncharacterized protein</fullName>
    </submittedName>
</protein>
<proteinExistence type="predicted"/>
<dbReference type="EMBL" id="CP015772">
    <property type="protein sequence ID" value="ANH80739.1"/>
    <property type="molecule type" value="Genomic_DNA"/>
</dbReference>
<dbReference type="KEGG" id="nia:A8C56_06890"/>
<name>A0A1A9I0Z4_9BACT</name>
<gene>
    <name evidence="1" type="ORF">A8C56_06890</name>
</gene>